<name>A0A850C9Y0_9ACTN</name>
<protein>
    <submittedName>
        <fullName evidence="2">S1 RNA-binding domain-containing protein</fullName>
    </submittedName>
</protein>
<accession>A0A850C9Y0</accession>
<evidence type="ECO:0000313" key="3">
    <source>
        <dbReference type="Proteomes" id="UP000574690"/>
    </source>
</evidence>
<dbReference type="SUPFAM" id="SSF50249">
    <property type="entry name" value="Nucleic acid-binding proteins"/>
    <property type="match status" value="1"/>
</dbReference>
<feature type="non-terminal residue" evidence="2">
    <location>
        <position position="1"/>
    </location>
</feature>
<dbReference type="EMBL" id="JABFXE010000201">
    <property type="protein sequence ID" value="NUQ87742.1"/>
    <property type="molecule type" value="Genomic_DNA"/>
</dbReference>
<feature type="domain" description="S1 motif" evidence="1">
    <location>
        <begin position="1"/>
        <end position="52"/>
    </location>
</feature>
<reference evidence="2 3" key="1">
    <citation type="submission" date="2020-05" db="EMBL/GenBank/DDBJ databases">
        <title>DNA-SIP metagenomic assembled genomes.</title>
        <authorList>
            <person name="Yu J."/>
        </authorList>
    </citation>
    <scope>NUCLEOTIDE SEQUENCE [LARGE SCALE GENOMIC DNA]</scope>
    <source>
        <strain evidence="2">Bin5.27</strain>
    </source>
</reference>
<sequence>PGKDGLLHISQIRKLAGGKRVENVEDVLGVGQKVQVEIAEIDSRGKLSLVPVIEGEEGADASEDKKDDSDK</sequence>
<dbReference type="GO" id="GO:0003676">
    <property type="term" value="F:nucleic acid binding"/>
    <property type="evidence" value="ECO:0007669"/>
    <property type="project" value="InterPro"/>
</dbReference>
<comment type="caution">
    <text evidence="2">The sequence shown here is derived from an EMBL/GenBank/DDBJ whole genome shotgun (WGS) entry which is preliminary data.</text>
</comment>
<gene>
    <name evidence="2" type="ORF">HOQ43_04680</name>
</gene>
<dbReference type="InterPro" id="IPR003029">
    <property type="entry name" value="S1_domain"/>
</dbReference>
<dbReference type="Pfam" id="PF00575">
    <property type="entry name" value="S1"/>
    <property type="match status" value="1"/>
</dbReference>
<evidence type="ECO:0000259" key="1">
    <source>
        <dbReference type="PROSITE" id="PS50126"/>
    </source>
</evidence>
<evidence type="ECO:0000313" key="2">
    <source>
        <dbReference type="EMBL" id="NUQ87742.1"/>
    </source>
</evidence>
<organism evidence="2 3">
    <name type="scientific">Glycomyces artemisiae</name>
    <dbReference type="NCBI Taxonomy" id="1076443"/>
    <lineage>
        <taxon>Bacteria</taxon>
        <taxon>Bacillati</taxon>
        <taxon>Actinomycetota</taxon>
        <taxon>Actinomycetes</taxon>
        <taxon>Glycomycetales</taxon>
        <taxon>Glycomycetaceae</taxon>
        <taxon>Glycomyces</taxon>
    </lineage>
</organism>
<dbReference type="PROSITE" id="PS50126">
    <property type="entry name" value="S1"/>
    <property type="match status" value="1"/>
</dbReference>
<dbReference type="Gene3D" id="2.40.50.140">
    <property type="entry name" value="Nucleic acid-binding proteins"/>
    <property type="match status" value="1"/>
</dbReference>
<dbReference type="AlphaFoldDB" id="A0A850C9Y0"/>
<dbReference type="Proteomes" id="UP000574690">
    <property type="component" value="Unassembled WGS sequence"/>
</dbReference>
<dbReference type="InterPro" id="IPR012340">
    <property type="entry name" value="NA-bd_OB-fold"/>
</dbReference>
<proteinExistence type="predicted"/>